<feature type="compositionally biased region" description="Polar residues" evidence="1">
    <location>
        <begin position="9"/>
        <end position="25"/>
    </location>
</feature>
<protein>
    <recommendedName>
        <fullName evidence="3">Histone deacetylase 14</fullName>
    </recommendedName>
</protein>
<evidence type="ECO:0000313" key="2">
    <source>
        <dbReference type="EMBL" id="GFC95658.1"/>
    </source>
</evidence>
<dbReference type="EMBL" id="BKCJ011155676">
    <property type="protein sequence ID" value="GFC95658.1"/>
    <property type="molecule type" value="Genomic_DNA"/>
</dbReference>
<accession>A0A699SEP4</accession>
<reference evidence="2" key="1">
    <citation type="journal article" date="2019" name="Sci. Rep.">
        <title>Draft genome of Tanacetum cinerariifolium, the natural source of mosquito coil.</title>
        <authorList>
            <person name="Yamashiro T."/>
            <person name="Shiraishi A."/>
            <person name="Satake H."/>
            <person name="Nakayama K."/>
        </authorList>
    </citation>
    <scope>NUCLEOTIDE SEQUENCE</scope>
</reference>
<proteinExistence type="predicted"/>
<dbReference type="AlphaFoldDB" id="A0A699SEP4"/>
<gene>
    <name evidence="2" type="ORF">Tci_867628</name>
</gene>
<comment type="caution">
    <text evidence="2">The sequence shown here is derived from an EMBL/GenBank/DDBJ whole genome shotgun (WGS) entry which is preliminary data.</text>
</comment>
<feature type="non-terminal residue" evidence="2">
    <location>
        <position position="1"/>
    </location>
</feature>
<sequence>AGAQAEGQAGSNPDETSEGQAGSNPDHSEELAQDLAEACKKKKKSRESPKTPPGSPSHKREVFRMAIPGSLITADIREASYYQEYLANVTKNRRFLAGETGNAQDSPTTQKDRINILQAYKESSCLEDPVDSVGHGQPAPQSL</sequence>
<evidence type="ECO:0008006" key="3">
    <source>
        <dbReference type="Google" id="ProtNLM"/>
    </source>
</evidence>
<name>A0A699SEP4_TANCI</name>
<evidence type="ECO:0000256" key="1">
    <source>
        <dbReference type="SAM" id="MobiDB-lite"/>
    </source>
</evidence>
<organism evidence="2">
    <name type="scientific">Tanacetum cinerariifolium</name>
    <name type="common">Dalmatian daisy</name>
    <name type="synonym">Chrysanthemum cinerariifolium</name>
    <dbReference type="NCBI Taxonomy" id="118510"/>
    <lineage>
        <taxon>Eukaryota</taxon>
        <taxon>Viridiplantae</taxon>
        <taxon>Streptophyta</taxon>
        <taxon>Embryophyta</taxon>
        <taxon>Tracheophyta</taxon>
        <taxon>Spermatophyta</taxon>
        <taxon>Magnoliopsida</taxon>
        <taxon>eudicotyledons</taxon>
        <taxon>Gunneridae</taxon>
        <taxon>Pentapetalae</taxon>
        <taxon>asterids</taxon>
        <taxon>campanulids</taxon>
        <taxon>Asterales</taxon>
        <taxon>Asteraceae</taxon>
        <taxon>Asteroideae</taxon>
        <taxon>Anthemideae</taxon>
        <taxon>Anthemidinae</taxon>
        <taxon>Tanacetum</taxon>
    </lineage>
</organism>
<feature type="region of interest" description="Disordered" evidence="1">
    <location>
        <begin position="1"/>
        <end position="62"/>
    </location>
</feature>